<dbReference type="Proteomes" id="UP000037175">
    <property type="component" value="Unassembled WGS sequence"/>
</dbReference>
<protein>
    <recommendedName>
        <fullName evidence="2">Sporulation membrane protein YtrI C-terminal domain-containing protein</fullName>
    </recommendedName>
</protein>
<name>A0A0L6VYE4_9FIRM</name>
<dbReference type="Pfam" id="PF26347">
    <property type="entry name" value="YtrI_sporulation"/>
    <property type="match status" value="1"/>
</dbReference>
<dbReference type="InterPro" id="IPR058620">
    <property type="entry name" value="YtrI_C"/>
</dbReference>
<proteinExistence type="predicted"/>
<dbReference type="EMBL" id="LGTE01000038">
    <property type="protein sequence ID" value="KNZ68275.1"/>
    <property type="molecule type" value="Genomic_DNA"/>
</dbReference>
<comment type="caution">
    <text evidence="3">The sequence shown here is derived from an EMBL/GenBank/DDBJ whole genome shotgun (WGS) entry which is preliminary data.</text>
</comment>
<dbReference type="AlphaFoldDB" id="A0A0L6VYE4"/>
<keyword evidence="1" id="KW-0175">Coiled coil</keyword>
<sequence>MKTATGLRLVALFFLGLVTGASVTNLITGRHLEKAYLEIQSLQDKVADQERQIESLQAELDLRQESLVKEIKIHVLHDEKYIRLEIEDFAKGMLQELVGKEVENIDPILVSNILDNRVTEIDKTAYTLRVKAVLVSERILVYIVPDDDIKAGQYP</sequence>
<evidence type="ECO:0000313" key="3">
    <source>
        <dbReference type="EMBL" id="KNZ68275.1"/>
    </source>
</evidence>
<feature type="domain" description="Sporulation membrane protein YtrI C-terminal" evidence="2">
    <location>
        <begin position="69"/>
        <end position="143"/>
    </location>
</feature>
<evidence type="ECO:0000259" key="2">
    <source>
        <dbReference type="Pfam" id="PF26347"/>
    </source>
</evidence>
<accession>A0A0L6VYE4</accession>
<reference evidence="4" key="1">
    <citation type="submission" date="2015-07" db="EMBL/GenBank/DDBJ databases">
        <title>Complete Genome of Thermincola ferriacetica strain Z-0001T.</title>
        <authorList>
            <person name="Lusk B."/>
            <person name="Badalamenti J.P."/>
            <person name="Parameswaran P."/>
            <person name="Bond D.R."/>
            <person name="Torres C.I."/>
        </authorList>
    </citation>
    <scope>NUCLEOTIDE SEQUENCE [LARGE SCALE GENOMIC DNA]</scope>
    <source>
        <strain evidence="4">Z-0001</strain>
    </source>
</reference>
<feature type="coiled-coil region" evidence="1">
    <location>
        <begin position="32"/>
        <end position="66"/>
    </location>
</feature>
<organism evidence="3 4">
    <name type="scientific">Thermincola ferriacetica</name>
    <dbReference type="NCBI Taxonomy" id="281456"/>
    <lineage>
        <taxon>Bacteria</taxon>
        <taxon>Bacillati</taxon>
        <taxon>Bacillota</taxon>
        <taxon>Clostridia</taxon>
        <taxon>Eubacteriales</taxon>
        <taxon>Thermincolaceae</taxon>
        <taxon>Thermincola</taxon>
    </lineage>
</organism>
<evidence type="ECO:0000313" key="4">
    <source>
        <dbReference type="Proteomes" id="UP000037175"/>
    </source>
</evidence>
<keyword evidence="4" id="KW-1185">Reference proteome</keyword>
<evidence type="ECO:0000256" key="1">
    <source>
        <dbReference type="SAM" id="Coils"/>
    </source>
</evidence>
<dbReference type="RefSeq" id="WP_052219100.1">
    <property type="nucleotide sequence ID" value="NZ_LGTE01000038.1"/>
</dbReference>
<gene>
    <name evidence="3" type="ORF">Tfer_3173</name>
</gene>